<reference evidence="1" key="1">
    <citation type="submission" date="2020-05" db="EMBL/GenBank/DDBJ databases">
        <title>Large-scale comparative analyses of tick genomes elucidate their genetic diversity and vector capacities.</title>
        <authorList>
            <person name="Jia N."/>
            <person name="Wang J."/>
            <person name="Shi W."/>
            <person name="Du L."/>
            <person name="Sun Y."/>
            <person name="Zhan W."/>
            <person name="Jiang J."/>
            <person name="Wang Q."/>
            <person name="Zhang B."/>
            <person name="Ji P."/>
            <person name="Sakyi L.B."/>
            <person name="Cui X."/>
            <person name="Yuan T."/>
            <person name="Jiang B."/>
            <person name="Yang W."/>
            <person name="Lam T.T.-Y."/>
            <person name="Chang Q."/>
            <person name="Ding S."/>
            <person name="Wang X."/>
            <person name="Zhu J."/>
            <person name="Ruan X."/>
            <person name="Zhao L."/>
            <person name="Wei J."/>
            <person name="Que T."/>
            <person name="Du C."/>
            <person name="Cheng J."/>
            <person name="Dai P."/>
            <person name="Han X."/>
            <person name="Huang E."/>
            <person name="Gao Y."/>
            <person name="Liu J."/>
            <person name="Shao H."/>
            <person name="Ye R."/>
            <person name="Li L."/>
            <person name="Wei W."/>
            <person name="Wang X."/>
            <person name="Wang C."/>
            <person name="Yang T."/>
            <person name="Huo Q."/>
            <person name="Li W."/>
            <person name="Guo W."/>
            <person name="Chen H."/>
            <person name="Zhou L."/>
            <person name="Ni X."/>
            <person name="Tian J."/>
            <person name="Zhou Y."/>
            <person name="Sheng Y."/>
            <person name="Liu T."/>
            <person name="Pan Y."/>
            <person name="Xia L."/>
            <person name="Li J."/>
            <person name="Zhao F."/>
            <person name="Cao W."/>
        </authorList>
    </citation>
    <scope>NUCLEOTIDE SEQUENCE</scope>
    <source>
        <strain evidence="1">Hyas-2018</strain>
    </source>
</reference>
<dbReference type="Proteomes" id="UP000821845">
    <property type="component" value="Chromosome 9"/>
</dbReference>
<organism evidence="1 2">
    <name type="scientific">Hyalomma asiaticum</name>
    <name type="common">Tick</name>
    <dbReference type="NCBI Taxonomy" id="266040"/>
    <lineage>
        <taxon>Eukaryota</taxon>
        <taxon>Metazoa</taxon>
        <taxon>Ecdysozoa</taxon>
        <taxon>Arthropoda</taxon>
        <taxon>Chelicerata</taxon>
        <taxon>Arachnida</taxon>
        <taxon>Acari</taxon>
        <taxon>Parasitiformes</taxon>
        <taxon>Ixodida</taxon>
        <taxon>Ixodoidea</taxon>
        <taxon>Ixodidae</taxon>
        <taxon>Hyalomminae</taxon>
        <taxon>Hyalomma</taxon>
    </lineage>
</organism>
<gene>
    <name evidence="1" type="ORF">HPB50_019928</name>
</gene>
<evidence type="ECO:0000313" key="1">
    <source>
        <dbReference type="EMBL" id="KAH6922869.1"/>
    </source>
</evidence>
<comment type="caution">
    <text evidence="1">The sequence shown here is derived from an EMBL/GenBank/DDBJ whole genome shotgun (WGS) entry which is preliminary data.</text>
</comment>
<dbReference type="EMBL" id="CM023489">
    <property type="protein sequence ID" value="KAH6922869.1"/>
    <property type="molecule type" value="Genomic_DNA"/>
</dbReference>
<protein>
    <submittedName>
        <fullName evidence="1">Uncharacterized protein</fullName>
    </submittedName>
</protein>
<evidence type="ECO:0000313" key="2">
    <source>
        <dbReference type="Proteomes" id="UP000821845"/>
    </source>
</evidence>
<sequence length="329" mass="36340">MALRIAVGCCIFGAAWYAVDYWQPGLLPRVDVAGKIAALRDGRGHETRSANHEAESSPQGYSSTELKWKAMQDFWMKEIMDRLIPREVQILLRGVRKDMQSLQQWMSDAGYDKICLLLSSIVCLLFATWCCGSGAKVFQNNIETSQTNPAQATTVGWKSNFSVSEMAQANMHLYRHEGGYIYSRGEAGIQLRREDAAAATIQQWTRTVFKRWIEHRAPSRSSIDTPPLNSKRCIDDDYGAFNSTILEDPSVGVDALGPPECELRSPTKLGSEERPSEMEGKGGDAADSGQVSRCRKGLSLSSANLSKALLKLKPCTPQRPPNSPVSLPP</sequence>
<keyword evidence="2" id="KW-1185">Reference proteome</keyword>
<accession>A0ACB7RQU5</accession>
<proteinExistence type="predicted"/>
<name>A0ACB7RQU5_HYAAI</name>